<dbReference type="Gene3D" id="2.60.40.1730">
    <property type="entry name" value="tricorn interacting facor f3 domain"/>
    <property type="match status" value="2"/>
</dbReference>
<keyword evidence="5 12" id="KW-0378">Hydrolase</keyword>
<dbReference type="EC" id="3.4.11.-" evidence="12"/>
<name>W9QQW9_9ROSA</name>
<dbReference type="eggNOG" id="KOG1046">
    <property type="taxonomic scope" value="Eukaryota"/>
</dbReference>
<evidence type="ECO:0000256" key="3">
    <source>
        <dbReference type="ARBA" id="ARBA00022670"/>
    </source>
</evidence>
<keyword evidence="7" id="KW-0256">Endoplasmic reticulum</keyword>
<dbReference type="AlphaFoldDB" id="W9QQW9"/>
<dbReference type="InterPro" id="IPR001930">
    <property type="entry name" value="Peptidase_M1"/>
</dbReference>
<reference evidence="17" key="1">
    <citation type="submission" date="2013-01" db="EMBL/GenBank/DDBJ databases">
        <title>Draft Genome Sequence of a Mulberry Tree, Morus notabilis C.K. Schneid.</title>
        <authorList>
            <person name="He N."/>
            <person name="Zhao S."/>
        </authorList>
    </citation>
    <scope>NUCLEOTIDE SEQUENCE</scope>
</reference>
<dbReference type="GO" id="GO:0005615">
    <property type="term" value="C:extracellular space"/>
    <property type="evidence" value="ECO:0007669"/>
    <property type="project" value="TreeGrafter"/>
</dbReference>
<keyword evidence="17" id="KW-1185">Reference proteome</keyword>
<dbReference type="PANTHER" id="PTHR11533:SF274">
    <property type="entry name" value="AMINOPEPTIDASE"/>
    <property type="match status" value="1"/>
</dbReference>
<feature type="binding site" evidence="10">
    <location>
        <position position="270"/>
    </location>
    <ligand>
        <name>Zn(2+)</name>
        <dbReference type="ChEBI" id="CHEBI:29105"/>
        <note>catalytic</note>
    </ligand>
</feature>
<dbReference type="InterPro" id="IPR014782">
    <property type="entry name" value="Peptidase_M1_dom"/>
</dbReference>
<dbReference type="GO" id="GO:0008270">
    <property type="term" value="F:zinc ion binding"/>
    <property type="evidence" value="ECO:0007669"/>
    <property type="project" value="UniProtKB-UniRule"/>
</dbReference>
<feature type="domain" description="ERAP1-like C-terminal" evidence="14">
    <location>
        <begin position="446"/>
        <end position="758"/>
    </location>
</feature>
<sequence>MDQIKQQNMIQQFKGHTRLPNFAIPKRYDLHLNTDLSASTFSGTVLIDLKVVEATKVLVLNSLELHVHEVCFTSSSNQYRPSDVVLDGEDEILVLVFEEVLSVGEGVLRIEFSAATFKITLDVPQELMALSNMPIVEEKLNGKVKTVYFEESPIMSTYLVGIVIGLFDYVEDITADGVKVRVYCPVGKSDKGQFALEVAVKTLELYTKYFSMRYPLPKLDLVAVPEFAAGAMENYGLIVYRENELLYDPLHSTTARKQRNAIVAAHEVAHQWFGNLVTMEWWTHLWLNEGFATWVEIHHARSIEQIFDAISYNKGSALIRMLQSYLGDELFQHKSLSSYIKRYVGKNAKTEDLWVVLSEESGIKVESLMDAWTKAKGYPVVSVKAKGHTLEFQQAQFQSSGLHGDGQWIIPITLAVGLYEKNKNFLLETKFGEVDVSDLQFGEHLWIKVNVDQSGFYRVKYDDNLEARLRKAVENNSLSAIDKFGILDDAYALCVSGERSLSSLLSLIKVYKREIDYVVLSKLIDICYDVVEIVSEAIPDITNELKQFFINLLLFPAEKLGWEAIPGESHFNRLLRGEVLRALAFLGHEGTHREGLQRFQSFLYDRNTPLLSADTREAAHIVVMRNCSSSNRESFESILDVYREPNTVLQVKEQILRWLASCPDPNIVVESLNFFVSEEVRDQDITYGIYRISFECREEKWDMILARYGTGMLLTHFIEGIVTLLCSDGKAEEVEAFFANRTYPSIAMTLKKSIEKIRIRARWVHNIREEHDSDLLHLVMQLAAPTN</sequence>
<comment type="similarity">
    <text evidence="2 12">Belongs to the peptidase M1 family.</text>
</comment>
<dbReference type="MEROPS" id="M01.A25"/>
<keyword evidence="12 16" id="KW-0031">Aminopeptidase</keyword>
<keyword evidence="4 10" id="KW-0479">Metal-binding</keyword>
<comment type="subcellular location">
    <subcellularLocation>
        <location evidence="1">Microsome membrane</location>
        <topology evidence="1">Peripheral membrane protein</topology>
    </subcellularLocation>
</comment>
<evidence type="ECO:0000256" key="4">
    <source>
        <dbReference type="ARBA" id="ARBA00022723"/>
    </source>
</evidence>
<dbReference type="GO" id="GO:0016020">
    <property type="term" value="C:membrane"/>
    <property type="evidence" value="ECO:0007669"/>
    <property type="project" value="TreeGrafter"/>
</dbReference>
<dbReference type="PANTHER" id="PTHR11533">
    <property type="entry name" value="PROTEASE M1 ZINC METALLOPROTEASE"/>
    <property type="match status" value="1"/>
</dbReference>
<evidence type="ECO:0000256" key="6">
    <source>
        <dbReference type="ARBA" id="ARBA00022833"/>
    </source>
</evidence>
<evidence type="ECO:0000259" key="14">
    <source>
        <dbReference type="Pfam" id="PF11838"/>
    </source>
</evidence>
<evidence type="ECO:0000256" key="10">
    <source>
        <dbReference type="PIRSR" id="PIRSR634016-3"/>
    </source>
</evidence>
<dbReference type="GO" id="GO:0006508">
    <property type="term" value="P:proteolysis"/>
    <property type="evidence" value="ECO:0007669"/>
    <property type="project" value="UniProtKB-KW"/>
</dbReference>
<evidence type="ECO:0000256" key="12">
    <source>
        <dbReference type="RuleBase" id="RU364040"/>
    </source>
</evidence>
<evidence type="ECO:0000256" key="5">
    <source>
        <dbReference type="ARBA" id="ARBA00022801"/>
    </source>
</evidence>
<proteinExistence type="inferred from homology"/>
<dbReference type="Pfam" id="PF17900">
    <property type="entry name" value="Peptidase_M1_N"/>
    <property type="match status" value="2"/>
</dbReference>
<dbReference type="InterPro" id="IPR042097">
    <property type="entry name" value="Aminopeptidase_N-like_N_sf"/>
</dbReference>
<dbReference type="InterPro" id="IPR024571">
    <property type="entry name" value="ERAP1-like_C_dom"/>
</dbReference>
<dbReference type="PRINTS" id="PR00756">
    <property type="entry name" value="ALADIPTASE"/>
</dbReference>
<dbReference type="InterPro" id="IPR045357">
    <property type="entry name" value="Aminopeptidase_N-like_N"/>
</dbReference>
<dbReference type="SUPFAM" id="SSF63737">
    <property type="entry name" value="Leukotriene A4 hydrolase N-terminal domain"/>
    <property type="match status" value="1"/>
</dbReference>
<organism evidence="16 17">
    <name type="scientific">Morus notabilis</name>
    <dbReference type="NCBI Taxonomy" id="981085"/>
    <lineage>
        <taxon>Eukaryota</taxon>
        <taxon>Viridiplantae</taxon>
        <taxon>Streptophyta</taxon>
        <taxon>Embryophyta</taxon>
        <taxon>Tracheophyta</taxon>
        <taxon>Spermatophyta</taxon>
        <taxon>Magnoliopsida</taxon>
        <taxon>eudicotyledons</taxon>
        <taxon>Gunneridae</taxon>
        <taxon>Pentapetalae</taxon>
        <taxon>rosids</taxon>
        <taxon>fabids</taxon>
        <taxon>Rosales</taxon>
        <taxon>Moraceae</taxon>
        <taxon>Moreae</taxon>
        <taxon>Morus</taxon>
    </lineage>
</organism>
<dbReference type="InterPro" id="IPR027268">
    <property type="entry name" value="Peptidase_M4/M1_CTD_sf"/>
</dbReference>
<evidence type="ECO:0000256" key="1">
    <source>
        <dbReference type="ARBA" id="ARBA00004174"/>
    </source>
</evidence>
<dbReference type="SUPFAM" id="SSF55486">
    <property type="entry name" value="Metalloproteases ('zincins'), catalytic domain"/>
    <property type="match status" value="1"/>
</dbReference>
<dbReference type="InterPro" id="IPR050344">
    <property type="entry name" value="Peptidase_M1_aminopeptidases"/>
</dbReference>
<dbReference type="CDD" id="cd09601">
    <property type="entry name" value="M1_APN-Q_like"/>
    <property type="match status" value="1"/>
</dbReference>
<feature type="site" description="Transition state stabilizer" evidence="11">
    <location>
        <position position="312"/>
    </location>
</feature>
<comment type="cofactor">
    <cofactor evidence="10 12">
        <name>Zn(2+)</name>
        <dbReference type="ChEBI" id="CHEBI:29105"/>
    </cofactor>
    <text evidence="10 12">Binds 1 zinc ion per subunit.</text>
</comment>
<dbReference type="Pfam" id="PF11838">
    <property type="entry name" value="ERAP1_C"/>
    <property type="match status" value="1"/>
</dbReference>
<protein>
    <recommendedName>
        <fullName evidence="12">Aminopeptidase</fullName>
        <ecNumber evidence="12">3.4.11.-</ecNumber>
    </recommendedName>
</protein>
<feature type="domain" description="Aminopeptidase N-like N-terminal" evidence="15">
    <location>
        <begin position="115"/>
        <end position="159"/>
    </location>
</feature>
<feature type="binding site" evidence="10">
    <location>
        <position position="266"/>
    </location>
    <ligand>
        <name>Zn(2+)</name>
        <dbReference type="ChEBI" id="CHEBI:29105"/>
        <note>catalytic</note>
    </ligand>
</feature>
<dbReference type="STRING" id="981085.W9QQW9"/>
<dbReference type="GO" id="GO:0005737">
    <property type="term" value="C:cytoplasm"/>
    <property type="evidence" value="ECO:0007669"/>
    <property type="project" value="TreeGrafter"/>
</dbReference>
<evidence type="ECO:0000256" key="9">
    <source>
        <dbReference type="PIRSR" id="PIRSR634016-1"/>
    </source>
</evidence>
<dbReference type="Proteomes" id="UP000030645">
    <property type="component" value="Unassembled WGS sequence"/>
</dbReference>
<gene>
    <name evidence="16" type="ORF">L484_016999</name>
</gene>
<evidence type="ECO:0000313" key="16">
    <source>
        <dbReference type="EMBL" id="EXB36747.1"/>
    </source>
</evidence>
<keyword evidence="6 10" id="KW-0862">Zinc</keyword>
<evidence type="ECO:0000259" key="13">
    <source>
        <dbReference type="Pfam" id="PF01433"/>
    </source>
</evidence>
<feature type="domain" description="Peptidase M1 membrane alanine aminopeptidase" evidence="13">
    <location>
        <begin position="194"/>
        <end position="299"/>
    </location>
</feature>
<dbReference type="GO" id="GO:0042277">
    <property type="term" value="F:peptide binding"/>
    <property type="evidence" value="ECO:0007669"/>
    <property type="project" value="TreeGrafter"/>
</dbReference>
<keyword evidence="7" id="KW-0492">Microsome</keyword>
<dbReference type="FunFam" id="1.10.390.10:FF:000033">
    <property type="entry name" value="Endoplasmic reticulum aminopeptidase 1b"/>
    <property type="match status" value="1"/>
</dbReference>
<feature type="domain" description="Aminopeptidase N-like N-terminal" evidence="15">
    <location>
        <begin position="25"/>
        <end position="114"/>
    </location>
</feature>
<feature type="active site" description="Proton acceptor" evidence="9">
    <location>
        <position position="267"/>
    </location>
</feature>
<dbReference type="Gene3D" id="1.10.390.10">
    <property type="entry name" value="Neutral Protease Domain 2"/>
    <property type="match status" value="2"/>
</dbReference>
<dbReference type="Pfam" id="PF01433">
    <property type="entry name" value="Peptidase_M1"/>
    <property type="match status" value="1"/>
</dbReference>
<keyword evidence="8 12" id="KW-0482">Metalloprotease</keyword>
<dbReference type="FunFam" id="1.25.50.20:FF:000002">
    <property type="entry name" value="Aminopeptidase"/>
    <property type="match status" value="1"/>
</dbReference>
<dbReference type="Gene3D" id="2.60.40.1910">
    <property type="match status" value="1"/>
</dbReference>
<feature type="binding site" evidence="10">
    <location>
        <position position="289"/>
    </location>
    <ligand>
        <name>Zn(2+)</name>
        <dbReference type="ChEBI" id="CHEBI:29105"/>
        <note>catalytic</note>
    </ligand>
</feature>
<evidence type="ECO:0000259" key="15">
    <source>
        <dbReference type="Pfam" id="PF17900"/>
    </source>
</evidence>
<evidence type="ECO:0000256" key="8">
    <source>
        <dbReference type="ARBA" id="ARBA00023049"/>
    </source>
</evidence>
<accession>W9QQW9</accession>
<evidence type="ECO:0000256" key="11">
    <source>
        <dbReference type="PIRSR" id="PIRSR634016-4"/>
    </source>
</evidence>
<dbReference type="EMBL" id="KE343588">
    <property type="protein sequence ID" value="EXB36747.1"/>
    <property type="molecule type" value="Genomic_DNA"/>
</dbReference>
<evidence type="ECO:0000256" key="2">
    <source>
        <dbReference type="ARBA" id="ARBA00010136"/>
    </source>
</evidence>
<evidence type="ECO:0000256" key="7">
    <source>
        <dbReference type="ARBA" id="ARBA00022848"/>
    </source>
</evidence>
<evidence type="ECO:0000313" key="17">
    <source>
        <dbReference type="Proteomes" id="UP000030645"/>
    </source>
</evidence>
<dbReference type="InterPro" id="IPR034016">
    <property type="entry name" value="M1_APN-typ"/>
</dbReference>
<dbReference type="Gene3D" id="1.25.50.20">
    <property type="match status" value="1"/>
</dbReference>
<keyword evidence="3 12" id="KW-0645">Protease</keyword>
<dbReference type="GO" id="GO:0043171">
    <property type="term" value="P:peptide catabolic process"/>
    <property type="evidence" value="ECO:0007669"/>
    <property type="project" value="TreeGrafter"/>
</dbReference>
<dbReference type="GO" id="GO:0070006">
    <property type="term" value="F:metalloaminopeptidase activity"/>
    <property type="evidence" value="ECO:0007669"/>
    <property type="project" value="TreeGrafter"/>
</dbReference>